<evidence type="ECO:0000256" key="1">
    <source>
        <dbReference type="SAM" id="MobiDB-lite"/>
    </source>
</evidence>
<feature type="compositionally biased region" description="Basic and acidic residues" evidence="1">
    <location>
        <begin position="242"/>
        <end position="252"/>
    </location>
</feature>
<feature type="compositionally biased region" description="Polar residues" evidence="1">
    <location>
        <begin position="1"/>
        <end position="16"/>
    </location>
</feature>
<dbReference type="EMBL" id="CAUYUJ010007668">
    <property type="protein sequence ID" value="CAK0821575.1"/>
    <property type="molecule type" value="Genomic_DNA"/>
</dbReference>
<organism evidence="2 3">
    <name type="scientific">Prorocentrum cordatum</name>
    <dbReference type="NCBI Taxonomy" id="2364126"/>
    <lineage>
        <taxon>Eukaryota</taxon>
        <taxon>Sar</taxon>
        <taxon>Alveolata</taxon>
        <taxon>Dinophyceae</taxon>
        <taxon>Prorocentrales</taxon>
        <taxon>Prorocentraceae</taxon>
        <taxon>Prorocentrum</taxon>
    </lineage>
</organism>
<accession>A0ABN9RQR1</accession>
<evidence type="ECO:0008006" key="4">
    <source>
        <dbReference type="Google" id="ProtNLM"/>
    </source>
</evidence>
<sequence>MGWRSSATLEQSQDPSVNPHGAETPFHEMTWTAKQLTSLFADPAVAREPKQLDIEVDDYVGVNDDYQTSTFILNQYNKYRLIDIFGIKEDGQVNAEEMLSTIARLQGQAHMNLDKLNMLTIQEVQRSLKDIQDVLTAPPRRPRPPSAPAAAPRAGPEGAPGTGATLRPAPPPSVIGAAFGRVGDRAAAAPEARGDEAKAATASTAWASAPSVESEKSRAETAPAATVERGRGRRRAPTRQGAEAHGKPRGEP</sequence>
<feature type="compositionally biased region" description="Low complexity" evidence="1">
    <location>
        <begin position="148"/>
        <end position="164"/>
    </location>
</feature>
<reference evidence="2" key="1">
    <citation type="submission" date="2023-10" db="EMBL/GenBank/DDBJ databases">
        <authorList>
            <person name="Chen Y."/>
            <person name="Shah S."/>
            <person name="Dougan E. K."/>
            <person name="Thang M."/>
            <person name="Chan C."/>
        </authorList>
    </citation>
    <scope>NUCLEOTIDE SEQUENCE [LARGE SCALE GENOMIC DNA]</scope>
</reference>
<proteinExistence type="predicted"/>
<evidence type="ECO:0000313" key="2">
    <source>
        <dbReference type="EMBL" id="CAK0821575.1"/>
    </source>
</evidence>
<feature type="region of interest" description="Disordered" evidence="1">
    <location>
        <begin position="135"/>
        <end position="252"/>
    </location>
</feature>
<comment type="caution">
    <text evidence="2">The sequence shown here is derived from an EMBL/GenBank/DDBJ whole genome shotgun (WGS) entry which is preliminary data.</text>
</comment>
<name>A0ABN9RQR1_9DINO</name>
<feature type="compositionally biased region" description="Low complexity" evidence="1">
    <location>
        <begin position="199"/>
        <end position="209"/>
    </location>
</feature>
<feature type="region of interest" description="Disordered" evidence="1">
    <location>
        <begin position="1"/>
        <end position="24"/>
    </location>
</feature>
<keyword evidence="3" id="KW-1185">Reference proteome</keyword>
<gene>
    <name evidence="2" type="ORF">PCOR1329_LOCUS22809</name>
</gene>
<protein>
    <recommendedName>
        <fullName evidence="4">Calmodulin</fullName>
    </recommendedName>
</protein>
<dbReference type="Proteomes" id="UP001189429">
    <property type="component" value="Unassembled WGS sequence"/>
</dbReference>
<evidence type="ECO:0000313" key="3">
    <source>
        <dbReference type="Proteomes" id="UP001189429"/>
    </source>
</evidence>